<sequence>MASPAITKDAFQSWQITLATTGETPHPERRARVALACQRCKSRKQKCDGVRPSCSKCNTQGATCEYILPSKYMPFGKARYVKALEKRVADLESYLTKEGRRDVGQDHWQYLPVTVPIGEGDKKQKTEQPERSENTKRPVLSNGAGGTASSSDIDAEGDADPEAGGDGGDDGGGNDDDAASGVDSMITILRDLSLAANGGYMGATSHITMGRLVGSMVKGKNSMRVSSKISSVKAHLTPPPGRSTIDDGLLGGDDEEGMVNMLGTTNMSLPLNFPMNIDSFASEARAAAFAHIPAHFADRMLAGYLTHASTAFPILHSPALRNLHARRGALENSYEVCVLHLIYAIGGRFLETTGESGHFFPEHHHTAALKLLDEILQLHDLRSVQTLMLLAIHCLRAPQGPGAWTYVGLAMRIAIDLGLHRRTAAMSRPSLDNELKKRLFWSCYNLDRQVSITLGRPFTISDRDIDLPLPLEVDEAAFDAGIAAAHRRQRQQEQQQAQQKPRRITTLSPFIHLTRLRMIESSIQRNIYRVDRGVEVSDAEIDGFLEHLDAWKRDIPRRGGPSNNFGSSTNEDERYMVYYYASVRLLLYPQVSRPQVQARYLTKCAEACGGVCRTYKHLHQHMTVGYSLMGLQSVFMAGLTLIYCAWVDPTLIFNSTTSNDIYACSIVLFVITERWPGARKYRDAFDIIKQNVVDAIADGKHVGPRQTVVQLKTELQSTLSTLHNLQGDEDQQDECSRILTDMAGDTIAMMEQGGLGGRGMGLGGSMMLPDHFLDDEDNTIIDGGGDGLRDADGDPNVNGLGQTVQGDSLFADDFDMASQSLDENESGEWLMYY</sequence>
<feature type="region of interest" description="Disordered" evidence="8">
    <location>
        <begin position="114"/>
        <end position="179"/>
    </location>
</feature>
<keyword evidence="3" id="KW-0862">Zinc</keyword>
<dbReference type="PROSITE" id="PS50048">
    <property type="entry name" value="ZN2_CY6_FUNGAL_2"/>
    <property type="match status" value="1"/>
</dbReference>
<reference evidence="10 11" key="1">
    <citation type="submission" date="2024-01" db="EMBL/GenBank/DDBJ databases">
        <authorList>
            <person name="Allen C."/>
            <person name="Tagirdzhanova G."/>
        </authorList>
    </citation>
    <scope>NUCLEOTIDE SEQUENCE [LARGE SCALE GENOMIC DNA]</scope>
</reference>
<dbReference type="InterPro" id="IPR007219">
    <property type="entry name" value="XnlR_reg_dom"/>
</dbReference>
<dbReference type="SMART" id="SM00066">
    <property type="entry name" value="GAL4"/>
    <property type="match status" value="1"/>
</dbReference>
<name>A0ABP0CK48_9PEZI</name>
<dbReference type="PROSITE" id="PS00463">
    <property type="entry name" value="ZN2_CY6_FUNGAL_1"/>
    <property type="match status" value="1"/>
</dbReference>
<dbReference type="EMBL" id="CAWUHC010000104">
    <property type="protein sequence ID" value="CAK7232464.1"/>
    <property type="molecule type" value="Genomic_DNA"/>
</dbReference>
<protein>
    <recommendedName>
        <fullName evidence="9">Zn(2)-C6 fungal-type domain-containing protein</fullName>
    </recommendedName>
</protein>
<dbReference type="Gene3D" id="4.10.240.10">
    <property type="entry name" value="Zn(2)-C6 fungal-type DNA-binding domain"/>
    <property type="match status" value="1"/>
</dbReference>
<keyword evidence="7" id="KW-0539">Nucleus</keyword>
<keyword evidence="11" id="KW-1185">Reference proteome</keyword>
<dbReference type="InterPro" id="IPR052202">
    <property type="entry name" value="Yeast_MetPath_Reg"/>
</dbReference>
<dbReference type="Pfam" id="PF00172">
    <property type="entry name" value="Zn_clus"/>
    <property type="match status" value="1"/>
</dbReference>
<dbReference type="InterPro" id="IPR001138">
    <property type="entry name" value="Zn2Cys6_DnaBD"/>
</dbReference>
<dbReference type="Proteomes" id="UP001642406">
    <property type="component" value="Unassembled WGS sequence"/>
</dbReference>
<dbReference type="CDD" id="cd12148">
    <property type="entry name" value="fungal_TF_MHR"/>
    <property type="match status" value="1"/>
</dbReference>
<dbReference type="SMART" id="SM00906">
    <property type="entry name" value="Fungal_trans"/>
    <property type="match status" value="1"/>
</dbReference>
<feature type="domain" description="Zn(2)-C6 fungal-type" evidence="9">
    <location>
        <begin position="36"/>
        <end position="66"/>
    </location>
</feature>
<keyword evidence="5" id="KW-0238">DNA-binding</keyword>
<comment type="subcellular location">
    <subcellularLocation>
        <location evidence="1">Nucleus</location>
    </subcellularLocation>
</comment>
<feature type="region of interest" description="Disordered" evidence="8">
    <location>
        <begin position="231"/>
        <end position="250"/>
    </location>
</feature>
<evidence type="ECO:0000313" key="11">
    <source>
        <dbReference type="Proteomes" id="UP001642406"/>
    </source>
</evidence>
<evidence type="ECO:0000256" key="8">
    <source>
        <dbReference type="SAM" id="MobiDB-lite"/>
    </source>
</evidence>
<gene>
    <name evidence="10" type="ORF">SBRCBS47491_008280</name>
</gene>
<feature type="compositionally biased region" description="Acidic residues" evidence="8">
    <location>
        <begin position="153"/>
        <end position="178"/>
    </location>
</feature>
<dbReference type="InterPro" id="IPR036864">
    <property type="entry name" value="Zn2-C6_fun-type_DNA-bd_sf"/>
</dbReference>
<dbReference type="Pfam" id="PF04082">
    <property type="entry name" value="Fungal_trans"/>
    <property type="match status" value="1"/>
</dbReference>
<evidence type="ECO:0000256" key="7">
    <source>
        <dbReference type="ARBA" id="ARBA00023242"/>
    </source>
</evidence>
<dbReference type="PANTHER" id="PTHR47782">
    <property type="entry name" value="ZN(II)2CYS6 TRANSCRIPTION FACTOR (EUROFUNG)-RELATED"/>
    <property type="match status" value="1"/>
</dbReference>
<comment type="caution">
    <text evidence="10">The sequence shown here is derived from an EMBL/GenBank/DDBJ whole genome shotgun (WGS) entry which is preliminary data.</text>
</comment>
<evidence type="ECO:0000256" key="4">
    <source>
        <dbReference type="ARBA" id="ARBA00023015"/>
    </source>
</evidence>
<evidence type="ECO:0000256" key="2">
    <source>
        <dbReference type="ARBA" id="ARBA00022723"/>
    </source>
</evidence>
<evidence type="ECO:0000256" key="3">
    <source>
        <dbReference type="ARBA" id="ARBA00022833"/>
    </source>
</evidence>
<keyword evidence="6" id="KW-0804">Transcription</keyword>
<evidence type="ECO:0000259" key="9">
    <source>
        <dbReference type="PROSITE" id="PS50048"/>
    </source>
</evidence>
<dbReference type="PANTHER" id="PTHR47782:SF12">
    <property type="entry name" value="ZN(II)2CYS6 TRANSCRIPTION FACTOR (EUROFUNG)"/>
    <property type="match status" value="1"/>
</dbReference>
<keyword evidence="4" id="KW-0805">Transcription regulation</keyword>
<proteinExistence type="predicted"/>
<dbReference type="CDD" id="cd00067">
    <property type="entry name" value="GAL4"/>
    <property type="match status" value="1"/>
</dbReference>
<evidence type="ECO:0000256" key="1">
    <source>
        <dbReference type="ARBA" id="ARBA00004123"/>
    </source>
</evidence>
<dbReference type="SUPFAM" id="SSF57701">
    <property type="entry name" value="Zn2/Cys6 DNA-binding domain"/>
    <property type="match status" value="1"/>
</dbReference>
<feature type="compositionally biased region" description="Basic and acidic residues" evidence="8">
    <location>
        <begin position="119"/>
        <end position="136"/>
    </location>
</feature>
<keyword evidence="2" id="KW-0479">Metal-binding</keyword>
<organism evidence="10 11">
    <name type="scientific">Sporothrix bragantina</name>
    <dbReference type="NCBI Taxonomy" id="671064"/>
    <lineage>
        <taxon>Eukaryota</taxon>
        <taxon>Fungi</taxon>
        <taxon>Dikarya</taxon>
        <taxon>Ascomycota</taxon>
        <taxon>Pezizomycotina</taxon>
        <taxon>Sordariomycetes</taxon>
        <taxon>Sordariomycetidae</taxon>
        <taxon>Ophiostomatales</taxon>
        <taxon>Ophiostomataceae</taxon>
        <taxon>Sporothrix</taxon>
    </lineage>
</organism>
<evidence type="ECO:0000313" key="10">
    <source>
        <dbReference type="EMBL" id="CAK7232464.1"/>
    </source>
</evidence>
<evidence type="ECO:0000256" key="6">
    <source>
        <dbReference type="ARBA" id="ARBA00023163"/>
    </source>
</evidence>
<evidence type="ECO:0000256" key="5">
    <source>
        <dbReference type="ARBA" id="ARBA00023125"/>
    </source>
</evidence>
<accession>A0ABP0CK48</accession>